<organism evidence="2 3">
    <name type="scientific">Lepraria finkii</name>
    <dbReference type="NCBI Taxonomy" id="1340010"/>
    <lineage>
        <taxon>Eukaryota</taxon>
        <taxon>Fungi</taxon>
        <taxon>Dikarya</taxon>
        <taxon>Ascomycota</taxon>
        <taxon>Pezizomycotina</taxon>
        <taxon>Lecanoromycetes</taxon>
        <taxon>OSLEUM clade</taxon>
        <taxon>Lecanoromycetidae</taxon>
        <taxon>Lecanorales</taxon>
        <taxon>Lecanorineae</taxon>
        <taxon>Stereocaulaceae</taxon>
        <taxon>Lepraria</taxon>
    </lineage>
</organism>
<sequence>MPALGDQSIGQTKKSMQPIVLQPFPGTAPPSGLDREQKLAFVAYNLEQHKQNMKDKIREQGLCEKEYADSEAVANPFIQPSRQEPGPNALHAGIRSAWKRHGPKPVVKTSRRSQPTFNLQPKNDYVGVAKRTVARLDDYEQILQPAMNAVCQARKGPAMGGSGGAPTPIVSDSADPRLGGPVGSYDASRDPRLRR</sequence>
<name>A0ABR4BLI3_9LECA</name>
<keyword evidence="3" id="KW-1185">Reference proteome</keyword>
<feature type="region of interest" description="Disordered" evidence="1">
    <location>
        <begin position="154"/>
        <end position="195"/>
    </location>
</feature>
<evidence type="ECO:0000313" key="2">
    <source>
        <dbReference type="EMBL" id="KAL2057891.1"/>
    </source>
</evidence>
<dbReference type="Proteomes" id="UP001590951">
    <property type="component" value="Unassembled WGS sequence"/>
</dbReference>
<comment type="caution">
    <text evidence="2">The sequence shown here is derived from an EMBL/GenBank/DDBJ whole genome shotgun (WGS) entry which is preliminary data.</text>
</comment>
<feature type="compositionally biased region" description="Polar residues" evidence="1">
    <location>
        <begin position="112"/>
        <end position="121"/>
    </location>
</feature>
<evidence type="ECO:0000313" key="3">
    <source>
        <dbReference type="Proteomes" id="UP001590951"/>
    </source>
</evidence>
<protein>
    <submittedName>
        <fullName evidence="2">Uncharacterized protein</fullName>
    </submittedName>
</protein>
<gene>
    <name evidence="2" type="ORF">ABVK25_001508</name>
</gene>
<reference evidence="2 3" key="1">
    <citation type="submission" date="2024-09" db="EMBL/GenBank/DDBJ databases">
        <title>Rethinking Asexuality: The Enigmatic Case of Functional Sexual Genes in Lepraria (Stereocaulaceae).</title>
        <authorList>
            <person name="Doellman M."/>
            <person name="Sun Y."/>
            <person name="Barcenas-Pena A."/>
            <person name="Lumbsch H.T."/>
            <person name="Grewe F."/>
        </authorList>
    </citation>
    <scope>NUCLEOTIDE SEQUENCE [LARGE SCALE GENOMIC DNA]</scope>
    <source>
        <strain evidence="2 3">Grewe 0041</strain>
    </source>
</reference>
<proteinExistence type="predicted"/>
<feature type="region of interest" description="Disordered" evidence="1">
    <location>
        <begin position="1"/>
        <end position="33"/>
    </location>
</feature>
<feature type="region of interest" description="Disordered" evidence="1">
    <location>
        <begin position="100"/>
        <end position="121"/>
    </location>
</feature>
<dbReference type="EMBL" id="JBHFEH010000003">
    <property type="protein sequence ID" value="KAL2057891.1"/>
    <property type="molecule type" value="Genomic_DNA"/>
</dbReference>
<evidence type="ECO:0000256" key="1">
    <source>
        <dbReference type="SAM" id="MobiDB-lite"/>
    </source>
</evidence>
<accession>A0ABR4BLI3</accession>